<comment type="caution">
    <text evidence="3">The sequence shown here is derived from an EMBL/GenBank/DDBJ whole genome shotgun (WGS) entry which is preliminary data.</text>
</comment>
<gene>
    <name evidence="3" type="ORF">M9458_002246</name>
</gene>
<reference evidence="3 4" key="1">
    <citation type="submission" date="2024-05" db="EMBL/GenBank/DDBJ databases">
        <title>Genome sequencing and assembly of Indian major carp, Cirrhinus mrigala (Hamilton, 1822).</title>
        <authorList>
            <person name="Mohindra V."/>
            <person name="Chowdhury L.M."/>
            <person name="Lal K."/>
            <person name="Jena J.K."/>
        </authorList>
    </citation>
    <scope>NUCLEOTIDE SEQUENCE [LARGE SCALE GENOMIC DNA]</scope>
    <source>
        <strain evidence="3">CM1030</strain>
        <tissue evidence="3">Blood</tissue>
    </source>
</reference>
<feature type="compositionally biased region" description="Low complexity" evidence="1">
    <location>
        <begin position="1"/>
        <end position="22"/>
    </location>
</feature>
<feature type="region of interest" description="Disordered" evidence="1">
    <location>
        <begin position="1"/>
        <end position="63"/>
    </location>
</feature>
<evidence type="ECO:0000313" key="3">
    <source>
        <dbReference type="EMBL" id="KAL0204228.1"/>
    </source>
</evidence>
<protein>
    <recommendedName>
        <fullName evidence="2">Caskin-1 CASK-interaction domain-containing protein</fullName>
    </recommendedName>
</protein>
<dbReference type="EMBL" id="JAMKFB020000001">
    <property type="protein sequence ID" value="KAL0204228.1"/>
    <property type="molecule type" value="Genomic_DNA"/>
</dbReference>
<evidence type="ECO:0000313" key="4">
    <source>
        <dbReference type="Proteomes" id="UP001529510"/>
    </source>
</evidence>
<dbReference type="Pfam" id="PF16600">
    <property type="entry name" value="Caskin1-CID"/>
    <property type="match status" value="1"/>
</dbReference>
<dbReference type="AlphaFoldDB" id="A0ABD0S2G7"/>
<dbReference type="Proteomes" id="UP001529510">
    <property type="component" value="Unassembled WGS sequence"/>
</dbReference>
<evidence type="ECO:0000259" key="2">
    <source>
        <dbReference type="Pfam" id="PF16600"/>
    </source>
</evidence>
<evidence type="ECO:0000256" key="1">
    <source>
        <dbReference type="SAM" id="MobiDB-lite"/>
    </source>
</evidence>
<feature type="domain" description="Caskin-1 CASK-interaction" evidence="2">
    <location>
        <begin position="3"/>
        <end position="63"/>
    </location>
</feature>
<dbReference type="InterPro" id="IPR032232">
    <property type="entry name" value="Caskin1-CID"/>
</dbReference>
<feature type="non-terminal residue" evidence="3">
    <location>
        <position position="63"/>
    </location>
</feature>
<name>A0ABD0S2G7_CIRMR</name>
<proteinExistence type="predicted"/>
<accession>A0ABD0S2G7</accession>
<feature type="non-terminal residue" evidence="3">
    <location>
        <position position="1"/>
    </location>
</feature>
<sequence length="63" mass="6133">VGSMGSTGSLTSGRSSTSGQSSNANAHLTNSPVPVPTTPTHSPGVNTHGLNVPGLHAQAEGVK</sequence>
<keyword evidence="4" id="KW-1185">Reference proteome</keyword>
<organism evidence="3 4">
    <name type="scientific">Cirrhinus mrigala</name>
    <name type="common">Mrigala</name>
    <dbReference type="NCBI Taxonomy" id="683832"/>
    <lineage>
        <taxon>Eukaryota</taxon>
        <taxon>Metazoa</taxon>
        <taxon>Chordata</taxon>
        <taxon>Craniata</taxon>
        <taxon>Vertebrata</taxon>
        <taxon>Euteleostomi</taxon>
        <taxon>Actinopterygii</taxon>
        <taxon>Neopterygii</taxon>
        <taxon>Teleostei</taxon>
        <taxon>Ostariophysi</taxon>
        <taxon>Cypriniformes</taxon>
        <taxon>Cyprinidae</taxon>
        <taxon>Labeoninae</taxon>
        <taxon>Labeonini</taxon>
        <taxon>Cirrhinus</taxon>
    </lineage>
</organism>